<dbReference type="EMBL" id="VRMG01000007">
    <property type="protein sequence ID" value="TXN30388.1"/>
    <property type="molecule type" value="Genomic_DNA"/>
</dbReference>
<evidence type="ECO:0008006" key="3">
    <source>
        <dbReference type="Google" id="ProtNLM"/>
    </source>
</evidence>
<name>A0A5C8UPL5_9MICO</name>
<comment type="caution">
    <text evidence="1">The sequence shown here is derived from an EMBL/GenBank/DDBJ whole genome shotgun (WGS) entry which is preliminary data.</text>
</comment>
<evidence type="ECO:0000313" key="2">
    <source>
        <dbReference type="Proteomes" id="UP000321379"/>
    </source>
</evidence>
<dbReference type="Gene3D" id="2.70.98.10">
    <property type="match status" value="1"/>
</dbReference>
<gene>
    <name evidence="1" type="ORF">FVP33_10320</name>
</gene>
<organism evidence="1 2">
    <name type="scientific">Lacisediminihabitans profunda</name>
    <dbReference type="NCBI Taxonomy" id="2594790"/>
    <lineage>
        <taxon>Bacteria</taxon>
        <taxon>Bacillati</taxon>
        <taxon>Actinomycetota</taxon>
        <taxon>Actinomycetes</taxon>
        <taxon>Micrococcales</taxon>
        <taxon>Microbacteriaceae</taxon>
        <taxon>Lacisediminihabitans</taxon>
    </lineage>
</organism>
<evidence type="ECO:0000313" key="1">
    <source>
        <dbReference type="EMBL" id="TXN30388.1"/>
    </source>
</evidence>
<dbReference type="GO" id="GO:0030246">
    <property type="term" value="F:carbohydrate binding"/>
    <property type="evidence" value="ECO:0007669"/>
    <property type="project" value="InterPro"/>
</dbReference>
<dbReference type="AlphaFoldDB" id="A0A5C8UPL5"/>
<protein>
    <recommendedName>
        <fullName evidence="3">DUF4380 domain-containing protein</fullName>
    </recommendedName>
</protein>
<dbReference type="Proteomes" id="UP000321379">
    <property type="component" value="Unassembled WGS sequence"/>
</dbReference>
<sequence length="330" mass="35677">MPLSVIDSGDDGLKLIRADNGSIALTFLPAAGGRLMSVVANEHEYLWQNPAYFDRSMKVVRARSTWATDDGTFASWANLGGSKTWPAPQGWHGAGEWPGPPDPILDGGHWHGEASRDRSGAISIRMTSPDDARSGLRIERAFMIPATGHTFHQTTRFTNVSEREICWSIWEVCQVDTSDGQGKPTEVAAIEIDVEDAAPLIDLGTYRGSLTGGAPRDGRFTLPIQDVVAKFGFASASGRVAYRGPSGTLAITFEPVPGADYPDGGSRAEIWMQSPQVEPIHELSGLHPDAHLAELEVLSPRFTIASGESAEYKLDWTVKPPTLTSRPSLN</sequence>
<reference evidence="1 2" key="1">
    <citation type="submission" date="2019-08" db="EMBL/GenBank/DDBJ databases">
        <title>Bacterial whole genome sequence for Glaciihabitans sp. CHu50b-6-2.</title>
        <authorList>
            <person name="Jin L."/>
        </authorList>
    </citation>
    <scope>NUCLEOTIDE SEQUENCE [LARGE SCALE GENOMIC DNA]</scope>
    <source>
        <strain evidence="1 2">CHu50b-6-2</strain>
    </source>
</reference>
<keyword evidence="2" id="KW-1185">Reference proteome</keyword>
<dbReference type="InterPro" id="IPR014718">
    <property type="entry name" value="GH-type_carb-bd"/>
</dbReference>
<proteinExistence type="predicted"/>
<dbReference type="RefSeq" id="WP_147783572.1">
    <property type="nucleotide sequence ID" value="NZ_VRMG01000007.1"/>
</dbReference>
<accession>A0A5C8UPL5</accession>